<gene>
    <name evidence="2" type="ORF">C8N32_1307</name>
</gene>
<reference evidence="2 3" key="1">
    <citation type="submission" date="2018-04" db="EMBL/GenBank/DDBJ databases">
        <title>Genomic Encyclopedia of Archaeal and Bacterial Type Strains, Phase II (KMG-II): from individual species to whole genera.</title>
        <authorList>
            <person name="Goeker M."/>
        </authorList>
    </citation>
    <scope>NUCLEOTIDE SEQUENCE [LARGE SCALE GENOMIC DNA]</scope>
    <source>
        <strain evidence="2 3">DSM 18064</strain>
    </source>
</reference>
<organism evidence="2 3">
    <name type="scientific">Rhodovulum imhoffii</name>
    <dbReference type="NCBI Taxonomy" id="365340"/>
    <lineage>
        <taxon>Bacteria</taxon>
        <taxon>Pseudomonadati</taxon>
        <taxon>Pseudomonadota</taxon>
        <taxon>Alphaproteobacteria</taxon>
        <taxon>Rhodobacterales</taxon>
        <taxon>Paracoccaceae</taxon>
        <taxon>Rhodovulum</taxon>
    </lineage>
</organism>
<proteinExistence type="predicted"/>
<dbReference type="OrthoDB" id="9810376at2"/>
<dbReference type="EMBL" id="QAAA01000030">
    <property type="protein sequence ID" value="PTN00576.1"/>
    <property type="molecule type" value="Genomic_DNA"/>
</dbReference>
<name>A0A2T5BNL7_9RHOB</name>
<dbReference type="Proteomes" id="UP000243859">
    <property type="component" value="Unassembled WGS sequence"/>
</dbReference>
<evidence type="ECO:0000256" key="1">
    <source>
        <dbReference type="SAM" id="SignalP"/>
    </source>
</evidence>
<feature type="chain" id="PRO_5015694173" evidence="1">
    <location>
        <begin position="18"/>
        <end position="117"/>
    </location>
</feature>
<dbReference type="InterPro" id="IPR019225">
    <property type="entry name" value="DUF2155"/>
</dbReference>
<sequence>MIRAALFCLMVAGSAGAQEVAEAPGAEVRGLDKLTGSVTDMSLSAGQTAELGYLLVTLRECRYPVGDPASDAFAYITVIDSREGTETFAGWVMASSPALSAMEHPRYDVWVLYCNRP</sequence>
<feature type="signal peptide" evidence="1">
    <location>
        <begin position="1"/>
        <end position="17"/>
    </location>
</feature>
<dbReference type="Pfam" id="PF09923">
    <property type="entry name" value="DUF2155"/>
    <property type="match status" value="1"/>
</dbReference>
<evidence type="ECO:0000313" key="3">
    <source>
        <dbReference type="Proteomes" id="UP000243859"/>
    </source>
</evidence>
<keyword evidence="3" id="KW-1185">Reference proteome</keyword>
<comment type="caution">
    <text evidence="2">The sequence shown here is derived from an EMBL/GenBank/DDBJ whole genome shotgun (WGS) entry which is preliminary data.</text>
</comment>
<dbReference type="RefSeq" id="WP_107893611.1">
    <property type="nucleotide sequence ID" value="NZ_NHSI01000045.1"/>
</dbReference>
<dbReference type="AlphaFoldDB" id="A0A2T5BNL7"/>
<keyword evidence="1" id="KW-0732">Signal</keyword>
<protein>
    <submittedName>
        <fullName evidence="2">Uncharacterized protein DUF2155</fullName>
    </submittedName>
</protein>
<evidence type="ECO:0000313" key="2">
    <source>
        <dbReference type="EMBL" id="PTN00576.1"/>
    </source>
</evidence>
<accession>A0A2T5BNL7</accession>